<dbReference type="KEGG" id="rtg:NCTC13098_00589"/>
<evidence type="ECO:0000313" key="1">
    <source>
        <dbReference type="EMBL" id="VDR24303.1"/>
    </source>
</evidence>
<dbReference type="EMBL" id="LR131271">
    <property type="protein sequence ID" value="VDR24303.1"/>
    <property type="molecule type" value="Genomic_DNA"/>
</dbReference>
<name>A0A3P8M101_RAOTE</name>
<proteinExistence type="predicted"/>
<gene>
    <name evidence="1" type="ORF">NCTC13098_00589</name>
</gene>
<evidence type="ECO:0000313" key="2">
    <source>
        <dbReference type="Proteomes" id="UP000274346"/>
    </source>
</evidence>
<organism evidence="1 2">
    <name type="scientific">Raoultella terrigena</name>
    <name type="common">Klebsiella terrigena</name>
    <dbReference type="NCBI Taxonomy" id="577"/>
    <lineage>
        <taxon>Bacteria</taxon>
        <taxon>Pseudomonadati</taxon>
        <taxon>Pseudomonadota</taxon>
        <taxon>Gammaproteobacteria</taxon>
        <taxon>Enterobacterales</taxon>
        <taxon>Enterobacteriaceae</taxon>
        <taxon>Klebsiella/Raoultella group</taxon>
        <taxon>Raoultella</taxon>
    </lineage>
</organism>
<reference evidence="1 2" key="1">
    <citation type="submission" date="2018-12" db="EMBL/GenBank/DDBJ databases">
        <authorList>
            <consortium name="Pathogen Informatics"/>
        </authorList>
    </citation>
    <scope>NUCLEOTIDE SEQUENCE [LARGE SCALE GENOMIC DNA]</scope>
    <source>
        <strain evidence="1 2">NCTC13098</strain>
    </source>
</reference>
<sequence>MRITSRKKEVLSYFEPDNREWVTGEIGAPPLDVSGVAYLLHGTGINDNRHWLESTRRTLEAMVKDGLLERCRSRETRSIVLGGETTATVVRYGLPGTVSVVSDTEGAVNAIAGECVRLS</sequence>
<dbReference type="Proteomes" id="UP000274346">
    <property type="component" value="Chromosome"/>
</dbReference>
<protein>
    <submittedName>
        <fullName evidence="1">Uncharacterized protein</fullName>
    </submittedName>
</protein>
<accession>A0A3P8M101</accession>
<dbReference type="AlphaFoldDB" id="A0A3P8M101"/>